<sequence length="88" mass="9757">MTAIIPFKPDGREPFQFTVSVGGVTLFATVPYNLYSNRYFLKLTDGQGSVVSYVPLIGSPDNYDINLALAYAPGSLIFRESRNQFEAE</sequence>
<dbReference type="AlphaFoldDB" id="A0A5X4PDZ6"/>
<organism evidence="2">
    <name type="scientific">Salmonella enterica subsp. enterica serovar Hull</name>
    <dbReference type="NCBI Taxonomy" id="1403564"/>
    <lineage>
        <taxon>Bacteria</taxon>
        <taxon>Pseudomonadati</taxon>
        <taxon>Pseudomonadota</taxon>
        <taxon>Gammaproteobacteria</taxon>
        <taxon>Enterobacterales</taxon>
        <taxon>Enterobacteriaceae</taxon>
        <taxon>Salmonella</taxon>
    </lineage>
</organism>
<dbReference type="EMBL" id="AAHSMS010000010">
    <property type="protein sequence ID" value="EBZ8648438.1"/>
    <property type="molecule type" value="Genomic_DNA"/>
</dbReference>
<evidence type="ECO:0000313" key="2">
    <source>
        <dbReference type="EMBL" id="EBZ8648438.1"/>
    </source>
</evidence>
<gene>
    <name evidence="2" type="ORF">EHB58_09450</name>
</gene>
<comment type="caution">
    <text evidence="2">The sequence shown here is derived from an EMBL/GenBank/DDBJ whole genome shotgun (WGS) entry which is preliminary data.</text>
</comment>
<name>A0A5X4PDZ6_SALET</name>
<keyword evidence="1" id="KW-0812">Transmembrane</keyword>
<evidence type="ECO:0000256" key="1">
    <source>
        <dbReference type="SAM" id="Phobius"/>
    </source>
</evidence>
<keyword evidence="1" id="KW-1133">Transmembrane helix</keyword>
<accession>A0A5X4PDZ6</accession>
<proteinExistence type="predicted"/>
<keyword evidence="1" id="KW-0472">Membrane</keyword>
<reference evidence="2" key="1">
    <citation type="submission" date="2018-11" db="EMBL/GenBank/DDBJ databases">
        <authorList>
            <person name="Ashton P.M."/>
            <person name="Dallman T."/>
            <person name="Nair S."/>
            <person name="De Pinna E."/>
            <person name="Peters T."/>
            <person name="Grant K."/>
        </authorList>
    </citation>
    <scope>NUCLEOTIDE SEQUENCE</scope>
    <source>
        <strain evidence="2">638096</strain>
    </source>
</reference>
<feature type="transmembrane region" description="Helical" evidence="1">
    <location>
        <begin position="15"/>
        <end position="35"/>
    </location>
</feature>
<protein>
    <submittedName>
        <fullName evidence="2">Uncharacterized protein</fullName>
    </submittedName>
</protein>